<dbReference type="AlphaFoldDB" id="A0A2H3CXG3"/>
<evidence type="ECO:0000256" key="1">
    <source>
        <dbReference type="SAM" id="MobiDB-lite"/>
    </source>
</evidence>
<protein>
    <submittedName>
        <fullName evidence="2">Uncharacterized protein</fullName>
    </submittedName>
</protein>
<evidence type="ECO:0000313" key="2">
    <source>
        <dbReference type="EMBL" id="PBK87729.1"/>
    </source>
</evidence>
<keyword evidence="3" id="KW-1185">Reference proteome</keyword>
<name>A0A2H3CXG3_ARMGA</name>
<organism evidence="2 3">
    <name type="scientific">Armillaria gallica</name>
    <name type="common">Bulbous honey fungus</name>
    <name type="synonym">Armillaria bulbosa</name>
    <dbReference type="NCBI Taxonomy" id="47427"/>
    <lineage>
        <taxon>Eukaryota</taxon>
        <taxon>Fungi</taxon>
        <taxon>Dikarya</taxon>
        <taxon>Basidiomycota</taxon>
        <taxon>Agaricomycotina</taxon>
        <taxon>Agaricomycetes</taxon>
        <taxon>Agaricomycetidae</taxon>
        <taxon>Agaricales</taxon>
        <taxon>Marasmiineae</taxon>
        <taxon>Physalacriaceae</taxon>
        <taxon>Armillaria</taxon>
    </lineage>
</organism>
<proteinExistence type="predicted"/>
<evidence type="ECO:0000313" key="3">
    <source>
        <dbReference type="Proteomes" id="UP000217790"/>
    </source>
</evidence>
<dbReference type="EMBL" id="KZ293677">
    <property type="protein sequence ID" value="PBK87729.1"/>
    <property type="molecule type" value="Genomic_DNA"/>
</dbReference>
<dbReference type="InParanoid" id="A0A2H3CXG3"/>
<sequence>MDAGEYAHMVVILDQTDYRARLKKQGEAKVWRIGNADLNAWGVAPILRPIPCQRCADAGIPCMHTNSHRPNNAACRLCSVKCSRCDGTTPKGNRPVAKQPESIDHREGSASSEKRKSGDETSGSIQAVSKKHKFDLFADNPSSSSSHWHRFPILKIHAHPH</sequence>
<feature type="compositionally biased region" description="Basic and acidic residues" evidence="1">
    <location>
        <begin position="101"/>
        <end position="119"/>
    </location>
</feature>
<gene>
    <name evidence="2" type="ORF">ARMGADRAFT_453020</name>
</gene>
<dbReference type="OrthoDB" id="2877062at2759"/>
<feature type="region of interest" description="Disordered" evidence="1">
    <location>
        <begin position="84"/>
        <end position="126"/>
    </location>
</feature>
<accession>A0A2H3CXG3</accession>
<dbReference type="Proteomes" id="UP000217790">
    <property type="component" value="Unassembled WGS sequence"/>
</dbReference>
<reference evidence="3" key="1">
    <citation type="journal article" date="2017" name="Nat. Ecol. Evol.">
        <title>Genome expansion and lineage-specific genetic innovations in the forest pathogenic fungi Armillaria.</title>
        <authorList>
            <person name="Sipos G."/>
            <person name="Prasanna A.N."/>
            <person name="Walter M.C."/>
            <person name="O'Connor E."/>
            <person name="Balint B."/>
            <person name="Krizsan K."/>
            <person name="Kiss B."/>
            <person name="Hess J."/>
            <person name="Varga T."/>
            <person name="Slot J."/>
            <person name="Riley R."/>
            <person name="Boka B."/>
            <person name="Rigling D."/>
            <person name="Barry K."/>
            <person name="Lee J."/>
            <person name="Mihaltcheva S."/>
            <person name="LaButti K."/>
            <person name="Lipzen A."/>
            <person name="Waldron R."/>
            <person name="Moloney N.M."/>
            <person name="Sperisen C."/>
            <person name="Kredics L."/>
            <person name="Vagvoelgyi C."/>
            <person name="Patrignani A."/>
            <person name="Fitzpatrick D."/>
            <person name="Nagy I."/>
            <person name="Doyle S."/>
            <person name="Anderson J.B."/>
            <person name="Grigoriev I.V."/>
            <person name="Gueldener U."/>
            <person name="Muensterkoetter M."/>
            <person name="Nagy L.G."/>
        </authorList>
    </citation>
    <scope>NUCLEOTIDE SEQUENCE [LARGE SCALE GENOMIC DNA]</scope>
    <source>
        <strain evidence="3">Ar21-2</strain>
    </source>
</reference>